<evidence type="ECO:0000259" key="8">
    <source>
        <dbReference type="PROSITE" id="PS50110"/>
    </source>
</evidence>
<organism evidence="9 10">
    <name type="scientific">Pseudomonas putida S13.1.2</name>
    <dbReference type="NCBI Taxonomy" id="1384061"/>
    <lineage>
        <taxon>Bacteria</taxon>
        <taxon>Pseudomonadati</taxon>
        <taxon>Pseudomonadota</taxon>
        <taxon>Gammaproteobacteria</taxon>
        <taxon>Pseudomonadales</taxon>
        <taxon>Pseudomonadaceae</taxon>
        <taxon>Pseudomonas</taxon>
    </lineage>
</organism>
<dbReference type="GO" id="GO:0005829">
    <property type="term" value="C:cytosol"/>
    <property type="evidence" value="ECO:0007669"/>
    <property type="project" value="TreeGrafter"/>
</dbReference>
<feature type="coiled-coil region" evidence="7">
    <location>
        <begin position="124"/>
        <end position="155"/>
    </location>
</feature>
<protein>
    <submittedName>
        <fullName evidence="9">Chemotaxis protein CheY</fullName>
    </submittedName>
</protein>
<keyword evidence="2" id="KW-0902">Two-component regulatory system</keyword>
<dbReference type="Gene3D" id="3.40.50.2300">
    <property type="match status" value="1"/>
</dbReference>
<dbReference type="Pfam" id="PF00072">
    <property type="entry name" value="Response_reg"/>
    <property type="match status" value="1"/>
</dbReference>
<dbReference type="InterPro" id="IPR001789">
    <property type="entry name" value="Sig_transdc_resp-reg_receiver"/>
</dbReference>
<evidence type="ECO:0000256" key="7">
    <source>
        <dbReference type="SAM" id="Coils"/>
    </source>
</evidence>
<dbReference type="InterPro" id="IPR011006">
    <property type="entry name" value="CheY-like_superfamily"/>
</dbReference>
<feature type="domain" description="Response regulatory" evidence="8">
    <location>
        <begin position="7"/>
        <end position="121"/>
    </location>
</feature>
<dbReference type="Gene3D" id="1.20.5.390">
    <property type="entry name" value="L1 transposable element, trimerization domain"/>
    <property type="match status" value="1"/>
</dbReference>
<dbReference type="GO" id="GO:0000156">
    <property type="term" value="F:phosphorelay response regulator activity"/>
    <property type="evidence" value="ECO:0007669"/>
    <property type="project" value="TreeGrafter"/>
</dbReference>
<dbReference type="AlphaFoldDB" id="A0AAU8S6K6"/>
<gene>
    <name evidence="9" type="ORF">N805_13975</name>
</gene>
<evidence type="ECO:0000256" key="6">
    <source>
        <dbReference type="PROSITE-ProRule" id="PRU00169"/>
    </source>
</evidence>
<dbReference type="Proteomes" id="UP000033260">
    <property type="component" value="Chromosome"/>
</dbReference>
<accession>A0AAU8S6K6</accession>
<dbReference type="PANTHER" id="PTHR48111">
    <property type="entry name" value="REGULATOR OF RPOS"/>
    <property type="match status" value="1"/>
</dbReference>
<evidence type="ECO:0000256" key="4">
    <source>
        <dbReference type="ARBA" id="ARBA00023125"/>
    </source>
</evidence>
<feature type="modified residue" description="4-aspartylphosphate" evidence="6">
    <location>
        <position position="56"/>
    </location>
</feature>
<reference evidence="9 10" key="1">
    <citation type="submission" date="2015-02" db="EMBL/GenBank/DDBJ databases">
        <title>Complete Genome Sequencing of Pseudomonas putida S13.1.2.</title>
        <authorList>
            <person name="Chong T.M."/>
            <person name="Chan K.G."/>
            <person name="Dessaux Y."/>
        </authorList>
    </citation>
    <scope>NUCLEOTIDE SEQUENCE [LARGE SCALE GENOMIC DNA]</scope>
    <source>
        <strain evidence="9 10">S13.1.2</strain>
    </source>
</reference>
<evidence type="ECO:0000256" key="2">
    <source>
        <dbReference type="ARBA" id="ARBA00023012"/>
    </source>
</evidence>
<dbReference type="NCBIfam" id="NF045505">
    <property type="entry name" value="RR_RssB_Pseudo"/>
    <property type="match status" value="1"/>
</dbReference>
<keyword evidence="1 6" id="KW-0597">Phosphoprotein</keyword>
<name>A0AAU8S6K6_PSEPU</name>
<dbReference type="Pfam" id="PF07228">
    <property type="entry name" value="SpoIIE"/>
    <property type="match status" value="1"/>
</dbReference>
<keyword evidence="5" id="KW-0804">Transcription</keyword>
<dbReference type="GO" id="GO:0000976">
    <property type="term" value="F:transcription cis-regulatory region binding"/>
    <property type="evidence" value="ECO:0007669"/>
    <property type="project" value="TreeGrafter"/>
</dbReference>
<sequence>MQKTSATLLIIDDDDVVRASLAAYLEDSGFSVLQAGNGQQGLQVFEEHQPDLVICDLRMPQMGGLELIRQVSERAPQLPVIVVSGAGVMSDAVEALRLGAADYLIKPLEDLAVLEHSVRRALDRSRLVLENQRYRDKLEAANRELEASLHLLQEDQTAGRQVQMNMLPENPWVAGEFAFEHQIIPSLYLSGDFVDYFRVDERRIAFYLADVSGHGASSAFVTVLLKFMTTRLMFELKRSRMREFKPSEVLSHINRGLINSKLGKHVTMVGGVIDEESGLLTYAVGGHLPLPVLHTPGHTRYLEGRGLPVGLFDEATYQDLVVELPPQFSLSLMSDGILDLLPGDTLKDKEAALPEIVRAAGGSLDGLRQRFGLATLGEMPDDIALLVLSRNLQ</sequence>
<dbReference type="PANTHER" id="PTHR48111:SF1">
    <property type="entry name" value="TWO-COMPONENT RESPONSE REGULATOR ORR33"/>
    <property type="match status" value="1"/>
</dbReference>
<dbReference type="Gene3D" id="3.60.40.10">
    <property type="entry name" value="PPM-type phosphatase domain"/>
    <property type="match status" value="1"/>
</dbReference>
<dbReference type="GO" id="GO:0032993">
    <property type="term" value="C:protein-DNA complex"/>
    <property type="evidence" value="ECO:0007669"/>
    <property type="project" value="TreeGrafter"/>
</dbReference>
<dbReference type="SMART" id="SM00331">
    <property type="entry name" value="PP2C_SIG"/>
    <property type="match status" value="1"/>
</dbReference>
<evidence type="ECO:0000256" key="3">
    <source>
        <dbReference type="ARBA" id="ARBA00023015"/>
    </source>
</evidence>
<keyword evidence="3" id="KW-0805">Transcription regulation</keyword>
<dbReference type="GO" id="GO:0006355">
    <property type="term" value="P:regulation of DNA-templated transcription"/>
    <property type="evidence" value="ECO:0007669"/>
    <property type="project" value="TreeGrafter"/>
</dbReference>
<dbReference type="RefSeq" id="WP_026034437.1">
    <property type="nucleotide sequence ID" value="NZ_CP010979.1"/>
</dbReference>
<dbReference type="PROSITE" id="PS50110">
    <property type="entry name" value="RESPONSE_REGULATORY"/>
    <property type="match status" value="1"/>
</dbReference>
<dbReference type="EMBL" id="CP010979">
    <property type="protein sequence ID" value="AJQ51261.1"/>
    <property type="molecule type" value="Genomic_DNA"/>
</dbReference>
<dbReference type="FunFam" id="3.40.50.2300:FF:000301">
    <property type="entry name" value="Response regulator receiver"/>
    <property type="match status" value="1"/>
</dbReference>
<dbReference type="InterPro" id="IPR036457">
    <property type="entry name" value="PPM-type-like_dom_sf"/>
</dbReference>
<evidence type="ECO:0000313" key="10">
    <source>
        <dbReference type="Proteomes" id="UP000033260"/>
    </source>
</evidence>
<dbReference type="InterPro" id="IPR039420">
    <property type="entry name" value="WalR-like"/>
</dbReference>
<dbReference type="CDD" id="cd17555">
    <property type="entry name" value="REC_RssB-like"/>
    <property type="match status" value="1"/>
</dbReference>
<dbReference type="InterPro" id="IPR049510">
    <property type="entry name" value="RssB-like_REC"/>
</dbReference>
<evidence type="ECO:0000256" key="5">
    <source>
        <dbReference type="ARBA" id="ARBA00023163"/>
    </source>
</evidence>
<keyword evidence="4" id="KW-0238">DNA-binding</keyword>
<evidence type="ECO:0000313" key="9">
    <source>
        <dbReference type="EMBL" id="AJQ51261.1"/>
    </source>
</evidence>
<evidence type="ECO:0000256" key="1">
    <source>
        <dbReference type="ARBA" id="ARBA00022553"/>
    </source>
</evidence>
<dbReference type="SUPFAM" id="SSF52172">
    <property type="entry name" value="CheY-like"/>
    <property type="match status" value="1"/>
</dbReference>
<keyword evidence="7" id="KW-0175">Coiled coil</keyword>
<dbReference type="InterPro" id="IPR001932">
    <property type="entry name" value="PPM-type_phosphatase-like_dom"/>
</dbReference>
<dbReference type="SMART" id="SM00448">
    <property type="entry name" value="REC"/>
    <property type="match status" value="1"/>
</dbReference>
<proteinExistence type="predicted"/>